<dbReference type="InterPro" id="IPR018060">
    <property type="entry name" value="HTH_AraC"/>
</dbReference>
<dbReference type="RefSeq" id="WP_273671529.1">
    <property type="nucleotide sequence ID" value="NZ_JAQQXR010000005.1"/>
</dbReference>
<dbReference type="Pfam" id="PF12852">
    <property type="entry name" value="Cupin_6"/>
    <property type="match status" value="1"/>
</dbReference>
<evidence type="ECO:0000259" key="4">
    <source>
        <dbReference type="PROSITE" id="PS01124"/>
    </source>
</evidence>
<evidence type="ECO:0000256" key="3">
    <source>
        <dbReference type="ARBA" id="ARBA00023163"/>
    </source>
</evidence>
<dbReference type="Proteomes" id="UP001221208">
    <property type="component" value="Unassembled WGS sequence"/>
</dbReference>
<keyword evidence="6" id="KW-1185">Reference proteome</keyword>
<keyword evidence="2" id="KW-0238">DNA-binding</keyword>
<dbReference type="EMBL" id="JAQQXR010000005">
    <property type="protein sequence ID" value="MDC8758767.1"/>
    <property type="molecule type" value="Genomic_DNA"/>
</dbReference>
<dbReference type="SMART" id="SM00342">
    <property type="entry name" value="HTH_ARAC"/>
    <property type="match status" value="1"/>
</dbReference>
<keyword evidence="1" id="KW-0805">Transcription regulation</keyword>
<evidence type="ECO:0000313" key="5">
    <source>
        <dbReference type="EMBL" id="MDC8758767.1"/>
    </source>
</evidence>
<reference evidence="5 6" key="1">
    <citation type="submission" date="2022-10" db="EMBL/GenBank/DDBJ databases">
        <title>Janthinobacterium sp. hw3 Genome sequencing.</title>
        <authorList>
            <person name="Park S."/>
        </authorList>
    </citation>
    <scope>NUCLEOTIDE SEQUENCE [LARGE SCALE GENOMIC DNA]</scope>
    <source>
        <strain evidence="6">hw3</strain>
    </source>
</reference>
<dbReference type="SUPFAM" id="SSF46689">
    <property type="entry name" value="Homeodomain-like"/>
    <property type="match status" value="2"/>
</dbReference>
<dbReference type="PANTHER" id="PTHR11019">
    <property type="entry name" value="HTH-TYPE TRANSCRIPTIONAL REGULATOR NIMR"/>
    <property type="match status" value="1"/>
</dbReference>
<proteinExistence type="predicted"/>
<dbReference type="InterPro" id="IPR009057">
    <property type="entry name" value="Homeodomain-like_sf"/>
</dbReference>
<feature type="domain" description="HTH araC/xylS-type" evidence="4">
    <location>
        <begin position="195"/>
        <end position="295"/>
    </location>
</feature>
<dbReference type="PROSITE" id="PS01124">
    <property type="entry name" value="HTH_ARAC_FAMILY_2"/>
    <property type="match status" value="1"/>
</dbReference>
<keyword evidence="3" id="KW-0804">Transcription</keyword>
<dbReference type="Gene3D" id="1.10.10.60">
    <property type="entry name" value="Homeodomain-like"/>
    <property type="match status" value="2"/>
</dbReference>
<gene>
    <name evidence="5" type="ORF">OIK44_14375</name>
</gene>
<name>A0ABT5K1B1_9BURK</name>
<organism evidence="5 6">
    <name type="scientific">Janthinobacterium fluminis</name>
    <dbReference type="NCBI Taxonomy" id="2987524"/>
    <lineage>
        <taxon>Bacteria</taxon>
        <taxon>Pseudomonadati</taxon>
        <taxon>Pseudomonadota</taxon>
        <taxon>Betaproteobacteria</taxon>
        <taxon>Burkholderiales</taxon>
        <taxon>Oxalobacteraceae</taxon>
        <taxon>Janthinobacterium</taxon>
    </lineage>
</organism>
<protein>
    <submittedName>
        <fullName evidence="5">AraC family transcriptional regulator</fullName>
    </submittedName>
</protein>
<evidence type="ECO:0000313" key="6">
    <source>
        <dbReference type="Proteomes" id="UP001221208"/>
    </source>
</evidence>
<accession>A0ABT5K1B1</accession>
<dbReference type="Pfam" id="PF12833">
    <property type="entry name" value="HTH_18"/>
    <property type="match status" value="1"/>
</dbReference>
<dbReference type="InterPro" id="IPR032783">
    <property type="entry name" value="AraC_lig"/>
</dbReference>
<sequence>MAPDSDNLAHWLLGSVELDAAALHVGHYCGRWRASTAGRALGSFHLVLQGACFLHLPDAAPLPLGPGDGVFLLRDIEHFLSPLADAAAAVAPQPMAPLGAAGGAGLACGFFQLRGALSALIADAFPDYLVLRAGAAAPDAAAALFALILAERGGDPLRPSPLVARLVELLFFYLVRHAALQEHDGAGLLALARHGAFAPLLERLLREPGAAWSIERMAGIAHMSRASFCKHFAAACGQPPAQFLQRLRMQIAAQQLRAGVAVERAAEQVGYHSPAAFSRAFKRIIGEQPGAYRRARRLRQLAPRLDERAKNGDAGAFPAAPA</sequence>
<comment type="caution">
    <text evidence="5">The sequence shown here is derived from an EMBL/GenBank/DDBJ whole genome shotgun (WGS) entry which is preliminary data.</text>
</comment>
<dbReference type="PANTHER" id="PTHR11019:SF159">
    <property type="entry name" value="TRANSCRIPTIONAL REGULATOR-RELATED"/>
    <property type="match status" value="1"/>
</dbReference>
<evidence type="ECO:0000256" key="1">
    <source>
        <dbReference type="ARBA" id="ARBA00023015"/>
    </source>
</evidence>
<evidence type="ECO:0000256" key="2">
    <source>
        <dbReference type="ARBA" id="ARBA00023125"/>
    </source>
</evidence>